<dbReference type="AlphaFoldDB" id="A0A4R6YM81"/>
<dbReference type="GO" id="GO:0046872">
    <property type="term" value="F:metal ion binding"/>
    <property type="evidence" value="ECO:0007669"/>
    <property type="project" value="UniProtKB-KW"/>
</dbReference>
<proteinExistence type="inferred from homology"/>
<protein>
    <submittedName>
        <fullName evidence="6">3',5'-cyclic AMP phosphodiesterase CpdA</fullName>
    </submittedName>
</protein>
<keyword evidence="7" id="KW-1185">Reference proteome</keyword>
<evidence type="ECO:0000313" key="6">
    <source>
        <dbReference type="EMBL" id="TDR38518.1"/>
    </source>
</evidence>
<evidence type="ECO:0000259" key="5">
    <source>
        <dbReference type="Pfam" id="PF00149"/>
    </source>
</evidence>
<evidence type="ECO:0000256" key="3">
    <source>
        <dbReference type="ARBA" id="ARBA00023004"/>
    </source>
</evidence>
<evidence type="ECO:0000256" key="1">
    <source>
        <dbReference type="ARBA" id="ARBA00022723"/>
    </source>
</evidence>
<evidence type="ECO:0000313" key="7">
    <source>
        <dbReference type="Proteomes" id="UP000295293"/>
    </source>
</evidence>
<dbReference type="GO" id="GO:0016787">
    <property type="term" value="F:hydrolase activity"/>
    <property type="evidence" value="ECO:0007669"/>
    <property type="project" value="UniProtKB-KW"/>
</dbReference>
<dbReference type="Pfam" id="PF00149">
    <property type="entry name" value="Metallophos"/>
    <property type="match status" value="1"/>
</dbReference>
<dbReference type="InterPro" id="IPR004843">
    <property type="entry name" value="Calcineurin-like_PHP"/>
</dbReference>
<keyword evidence="3" id="KW-0408">Iron</keyword>
<dbReference type="Proteomes" id="UP000295293">
    <property type="component" value="Unassembled WGS sequence"/>
</dbReference>
<keyword evidence="1" id="KW-0479">Metal-binding</keyword>
<feature type="domain" description="Calcineurin-like phosphoesterase" evidence="5">
    <location>
        <begin position="1"/>
        <end position="187"/>
    </location>
</feature>
<reference evidence="6 7" key="1">
    <citation type="submission" date="2019-03" db="EMBL/GenBank/DDBJ databases">
        <title>Genomic Encyclopedia of Type Strains, Phase IV (KMG-IV): sequencing the most valuable type-strain genomes for metagenomic binning, comparative biology and taxonomic classification.</title>
        <authorList>
            <person name="Goeker M."/>
        </authorList>
    </citation>
    <scope>NUCLEOTIDE SEQUENCE [LARGE SCALE GENOMIC DNA]</scope>
    <source>
        <strain evidence="6 7">DSM 21667</strain>
    </source>
</reference>
<comment type="similarity">
    <text evidence="4">Belongs to the cyclic nucleotide phosphodiesterase class-III family.</text>
</comment>
<dbReference type="InterPro" id="IPR029052">
    <property type="entry name" value="Metallo-depent_PP-like"/>
</dbReference>
<name>A0A4R6YM81_9GAMM</name>
<dbReference type="InterPro" id="IPR050884">
    <property type="entry name" value="CNP_phosphodiesterase-III"/>
</dbReference>
<evidence type="ECO:0000256" key="2">
    <source>
        <dbReference type="ARBA" id="ARBA00022801"/>
    </source>
</evidence>
<dbReference type="EMBL" id="SNZH01000020">
    <property type="protein sequence ID" value="TDR38518.1"/>
    <property type="molecule type" value="Genomic_DNA"/>
</dbReference>
<sequence>MHVSDPHFGTERPACVAAVHALIAECRPDAVVLSGDITQRARRDQFDAARVFVETWRPLPVLVVPGNHDIPLFNLVARLFYPYGNYRAAFGEELEPVLDVGSLLLIGVNTTRPTRHKNGVVGTEQIARVAARLRQARPDQLRVVVTHQPAWVILPEDEENRLHNADAALSQWTDAGMDLILGGHIHLPYVQALSDRGAESSRNAWAVQAGTAVSTRIRRGAPNSVNLIRYDAAARPRACQVERWDYDEQLARFQIAKVTPAGLDRHAPHHAV</sequence>
<organism evidence="6 7">
    <name type="scientific">Tahibacter aquaticus</name>
    <dbReference type="NCBI Taxonomy" id="520092"/>
    <lineage>
        <taxon>Bacteria</taxon>
        <taxon>Pseudomonadati</taxon>
        <taxon>Pseudomonadota</taxon>
        <taxon>Gammaproteobacteria</taxon>
        <taxon>Lysobacterales</taxon>
        <taxon>Rhodanobacteraceae</taxon>
        <taxon>Tahibacter</taxon>
    </lineage>
</organism>
<accession>A0A4R6YM81</accession>
<dbReference type="PANTHER" id="PTHR42988:SF2">
    <property type="entry name" value="CYCLIC NUCLEOTIDE PHOSPHODIESTERASE CBUA0032-RELATED"/>
    <property type="match status" value="1"/>
</dbReference>
<gene>
    <name evidence="6" type="ORF">DFR29_12019</name>
</gene>
<dbReference type="SUPFAM" id="SSF56300">
    <property type="entry name" value="Metallo-dependent phosphatases"/>
    <property type="match status" value="1"/>
</dbReference>
<keyword evidence="2" id="KW-0378">Hydrolase</keyword>
<dbReference type="PANTHER" id="PTHR42988">
    <property type="entry name" value="PHOSPHOHYDROLASE"/>
    <property type="match status" value="1"/>
</dbReference>
<comment type="caution">
    <text evidence="6">The sequence shown here is derived from an EMBL/GenBank/DDBJ whole genome shotgun (WGS) entry which is preliminary data.</text>
</comment>
<dbReference type="Gene3D" id="3.60.21.10">
    <property type="match status" value="1"/>
</dbReference>
<evidence type="ECO:0000256" key="4">
    <source>
        <dbReference type="ARBA" id="ARBA00025742"/>
    </source>
</evidence>